<organism evidence="2 3">
    <name type="scientific">Rhizopus oryzae</name>
    <name type="common">Mucormycosis agent</name>
    <name type="synonym">Rhizopus arrhizus var. delemar</name>
    <dbReference type="NCBI Taxonomy" id="64495"/>
    <lineage>
        <taxon>Eukaryota</taxon>
        <taxon>Fungi</taxon>
        <taxon>Fungi incertae sedis</taxon>
        <taxon>Mucoromycota</taxon>
        <taxon>Mucoromycotina</taxon>
        <taxon>Mucoromycetes</taxon>
        <taxon>Mucorales</taxon>
        <taxon>Mucorineae</taxon>
        <taxon>Rhizopodaceae</taxon>
        <taxon>Rhizopus</taxon>
    </lineage>
</organism>
<evidence type="ECO:0000313" key="3">
    <source>
        <dbReference type="Proteomes" id="UP000716291"/>
    </source>
</evidence>
<evidence type="ECO:0000313" key="2">
    <source>
        <dbReference type="EMBL" id="KAG1307665.1"/>
    </source>
</evidence>
<evidence type="ECO:0000259" key="1">
    <source>
        <dbReference type="Pfam" id="PF13966"/>
    </source>
</evidence>
<dbReference type="Pfam" id="PF13966">
    <property type="entry name" value="zf-RVT"/>
    <property type="match status" value="1"/>
</dbReference>
<proteinExistence type="predicted"/>
<comment type="caution">
    <text evidence="2">The sequence shown here is derived from an EMBL/GenBank/DDBJ whole genome shotgun (WGS) entry which is preliminary data.</text>
</comment>
<reference evidence="2" key="1">
    <citation type="journal article" date="2020" name="Microb. Genom.">
        <title>Genetic diversity of clinical and environmental Mucorales isolates obtained from an investigation of mucormycosis cases among solid organ transplant recipients.</title>
        <authorList>
            <person name="Nguyen M.H."/>
            <person name="Kaul D."/>
            <person name="Muto C."/>
            <person name="Cheng S.J."/>
            <person name="Richter R.A."/>
            <person name="Bruno V.M."/>
            <person name="Liu G."/>
            <person name="Beyhan S."/>
            <person name="Sundermann A.J."/>
            <person name="Mounaud S."/>
            <person name="Pasculle A.W."/>
            <person name="Nierman W.C."/>
            <person name="Driscoll E."/>
            <person name="Cumbie R."/>
            <person name="Clancy C.J."/>
            <person name="Dupont C.L."/>
        </authorList>
    </citation>
    <scope>NUCLEOTIDE SEQUENCE</scope>
    <source>
        <strain evidence="2">GL11</strain>
    </source>
</reference>
<dbReference type="EMBL" id="JAANQT010000906">
    <property type="protein sequence ID" value="KAG1307665.1"/>
    <property type="molecule type" value="Genomic_DNA"/>
</dbReference>
<dbReference type="AlphaFoldDB" id="A0A9P6X8B8"/>
<feature type="domain" description="Reverse transcriptase zinc-binding" evidence="1">
    <location>
        <begin position="312"/>
        <end position="379"/>
    </location>
</feature>
<dbReference type="Proteomes" id="UP000716291">
    <property type="component" value="Unassembled WGS sequence"/>
</dbReference>
<keyword evidence="3" id="KW-1185">Reference proteome</keyword>
<dbReference type="InterPro" id="IPR026960">
    <property type="entry name" value="RVT-Znf"/>
</dbReference>
<protein>
    <recommendedName>
        <fullName evidence="1">Reverse transcriptase zinc-binding domain-containing protein</fullName>
    </recommendedName>
</protein>
<sequence length="468" mass="54405">MLAQRNLSILGRSFVTNTLLLGPLWHAIRILAVPQSYLGKIRSTIIQFLARKNFPAVSFQTCQRSRKEGGLAILDPGIQHAALQLRWLQPLLLPSSDPPYYDTFVSDILRHCLRLFSVSPSHVLPLLLPNMRSNTIKSFSCFSSLFRTMDKIDYKIDWQAFDIRMVNELPLTQVCPYLLLPNQDFKTSYWSGVLVKHVYEFGMACGKFRRRSPTPTDPFHFKNKNYFKQLQLCRIQETTFFQRFKCQHHSIHMISSVLPLLALTETDFDNVLDSLLPDGTLIASLNTKWFRESQLSHLSTLPTAYPHASPLVWRRFWKASFPHRAHTLLWRLYHHKMPCKERLHQLIPNRFPDPGCVYCGGIDSEEHLVWSCPFKHEIWQTIASRFFVDPARLTYSLIQFPSSSGIEVAPSLSVTYLDIIASVLLSLWQLHWKFIFDEYQFWPQEVVARATRQILKVHKENSSRSLNS</sequence>
<gene>
    <name evidence="2" type="ORF">G6F64_006636</name>
</gene>
<accession>A0A9P6X8B8</accession>
<name>A0A9P6X8B8_RHIOR</name>